<dbReference type="InterPro" id="IPR016187">
    <property type="entry name" value="CTDL_fold"/>
</dbReference>
<dbReference type="KEGG" id="tut:107364195"/>
<dbReference type="GO" id="GO:0005783">
    <property type="term" value="C:endoplasmic reticulum"/>
    <property type="evidence" value="ECO:0007669"/>
    <property type="project" value="TreeGrafter"/>
</dbReference>
<protein>
    <recommendedName>
        <fullName evidence="2">Sulfatase-modifying factor enzyme-like domain-containing protein</fullName>
    </recommendedName>
</protein>
<dbReference type="HOGENOM" id="CLU_012431_4_1_1"/>
<accession>T1JR54</accession>
<dbReference type="Proteomes" id="UP000015104">
    <property type="component" value="Unassembled WGS sequence"/>
</dbReference>
<dbReference type="STRING" id="32264.T1JR54"/>
<comment type="similarity">
    <text evidence="1">Belongs to the sulfatase-modifying factor family.</text>
</comment>
<gene>
    <name evidence="3" type="primary">107364195</name>
</gene>
<dbReference type="eggNOG" id="ENOG502QVDG">
    <property type="taxonomic scope" value="Eukaryota"/>
</dbReference>
<dbReference type="PANTHER" id="PTHR23150:SF19">
    <property type="entry name" value="FORMYLGLYCINE-GENERATING ENZYME"/>
    <property type="match status" value="1"/>
</dbReference>
<sequence length="356" mass="40108">MTKLIFRKCSSISDPTQLLVKVCLIFFILISNARDGFCDCGCSKLSRTSNSPLEESCREDSSNNMCVKLTDEDNVTMVVLEGGIFLMGTNNPEFPEDGESPERQVAIDPFWLDKTEVSNEQFQAFVEATGYVTEAEKFGNSFVFEKLIDEETLSTIKQAVVTAPWWLPVNGSSWKHPEGPKSSIKARMDHPVVHVSWNDAIAYCKWLGKRLPTEAEWEYGCRGGLSRRLYPWGSKLNPHGKHYTNIWQGEFPFNDTGEDGFKGTAPVDSFPANKYGLKNMIGNVWEWTNDWWSTKFSNEKAINPTGPSEGKDKVRKGGSFMCIKSVCYRHRCAARQFNTPDSSSSNVGFRCAKDFS</sequence>
<dbReference type="PANTHER" id="PTHR23150">
    <property type="entry name" value="SULFATASE MODIFYING FACTOR 1, 2"/>
    <property type="match status" value="1"/>
</dbReference>
<feature type="domain" description="Sulfatase-modifying factor enzyme-like" evidence="2">
    <location>
        <begin position="75"/>
        <end position="353"/>
    </location>
</feature>
<dbReference type="AlphaFoldDB" id="T1JR54"/>
<dbReference type="InterPro" id="IPR051043">
    <property type="entry name" value="Sulfatase_Mod_Factor_Kinase"/>
</dbReference>
<dbReference type="InterPro" id="IPR042095">
    <property type="entry name" value="SUMF_sf"/>
</dbReference>
<evidence type="ECO:0000256" key="1">
    <source>
        <dbReference type="ARBA" id="ARBA00005310"/>
    </source>
</evidence>
<evidence type="ECO:0000313" key="3">
    <source>
        <dbReference type="EnsemblMetazoa" id="tetur01g05670.1"/>
    </source>
</evidence>
<reference evidence="3" key="2">
    <citation type="submission" date="2015-06" db="UniProtKB">
        <authorList>
            <consortium name="EnsemblMetazoa"/>
        </authorList>
    </citation>
    <scope>IDENTIFICATION</scope>
</reference>
<evidence type="ECO:0000313" key="4">
    <source>
        <dbReference type="Proteomes" id="UP000015104"/>
    </source>
</evidence>
<evidence type="ECO:0000259" key="2">
    <source>
        <dbReference type="Pfam" id="PF03781"/>
    </source>
</evidence>
<dbReference type="Pfam" id="PF03781">
    <property type="entry name" value="FGE-sulfatase"/>
    <property type="match status" value="1"/>
</dbReference>
<reference evidence="4" key="1">
    <citation type="submission" date="2011-08" db="EMBL/GenBank/DDBJ databases">
        <authorList>
            <person name="Rombauts S."/>
        </authorList>
    </citation>
    <scope>NUCLEOTIDE SEQUENCE</scope>
    <source>
        <strain evidence="4">London</strain>
    </source>
</reference>
<dbReference type="OMA" id="RQNVYDL"/>
<dbReference type="SUPFAM" id="SSF56436">
    <property type="entry name" value="C-type lectin-like"/>
    <property type="match status" value="1"/>
</dbReference>
<organism evidence="3 4">
    <name type="scientific">Tetranychus urticae</name>
    <name type="common">Two-spotted spider mite</name>
    <dbReference type="NCBI Taxonomy" id="32264"/>
    <lineage>
        <taxon>Eukaryota</taxon>
        <taxon>Metazoa</taxon>
        <taxon>Ecdysozoa</taxon>
        <taxon>Arthropoda</taxon>
        <taxon>Chelicerata</taxon>
        <taxon>Arachnida</taxon>
        <taxon>Acari</taxon>
        <taxon>Acariformes</taxon>
        <taxon>Trombidiformes</taxon>
        <taxon>Prostigmata</taxon>
        <taxon>Eleutherengona</taxon>
        <taxon>Raphignathae</taxon>
        <taxon>Tetranychoidea</taxon>
        <taxon>Tetranychidae</taxon>
        <taxon>Tetranychus</taxon>
    </lineage>
</organism>
<keyword evidence="4" id="KW-1185">Reference proteome</keyword>
<dbReference type="InterPro" id="IPR005532">
    <property type="entry name" value="SUMF_dom"/>
</dbReference>
<dbReference type="EnsemblMetazoa" id="tetur01g05670.1">
    <property type="protein sequence ID" value="tetur01g05670.1"/>
    <property type="gene ID" value="tetur01g05670"/>
</dbReference>
<dbReference type="OrthoDB" id="659at2759"/>
<dbReference type="Gene3D" id="3.90.1580.10">
    <property type="entry name" value="paralog of FGE (formylglycine-generating enzyme)"/>
    <property type="match status" value="1"/>
</dbReference>
<dbReference type="GO" id="GO:0120147">
    <property type="term" value="F:formylglycine-generating oxidase activity"/>
    <property type="evidence" value="ECO:0007669"/>
    <property type="project" value="TreeGrafter"/>
</dbReference>
<proteinExistence type="inferred from homology"/>
<dbReference type="EMBL" id="CAEY01000444">
    <property type="status" value="NOT_ANNOTATED_CDS"/>
    <property type="molecule type" value="Genomic_DNA"/>
</dbReference>
<name>T1JR54_TETUR</name>